<dbReference type="Proteomes" id="UP001258315">
    <property type="component" value="Unassembled WGS sequence"/>
</dbReference>
<comment type="caution">
    <text evidence="1">The sequence shown here is derived from an EMBL/GenBank/DDBJ whole genome shotgun (WGS) entry which is preliminary data.</text>
</comment>
<gene>
    <name evidence="1" type="ORF">QE417_001192</name>
</gene>
<sequence length="83" mass="9150">MNISLLVKQQILQICDGPVHVPEKLPDNVPLSHLGYDEDASLCRALEAELKKLIYKKGSKKNIESGLISEDMTVSECIQLVAS</sequence>
<name>A0ABU3GQQ5_9SPHI</name>
<organism evidence="1 2">
    <name type="scientific">Mucilaginibacter terrae</name>
    <dbReference type="NCBI Taxonomy" id="1955052"/>
    <lineage>
        <taxon>Bacteria</taxon>
        <taxon>Pseudomonadati</taxon>
        <taxon>Bacteroidota</taxon>
        <taxon>Sphingobacteriia</taxon>
        <taxon>Sphingobacteriales</taxon>
        <taxon>Sphingobacteriaceae</taxon>
        <taxon>Mucilaginibacter</taxon>
    </lineage>
</organism>
<protein>
    <submittedName>
        <fullName evidence="1">Uncharacterized protein</fullName>
    </submittedName>
</protein>
<proteinExistence type="predicted"/>
<evidence type="ECO:0000313" key="1">
    <source>
        <dbReference type="EMBL" id="MDT3402120.1"/>
    </source>
</evidence>
<keyword evidence="2" id="KW-1185">Reference proteome</keyword>
<dbReference type="EMBL" id="JAVLVU010000001">
    <property type="protein sequence ID" value="MDT3402120.1"/>
    <property type="molecule type" value="Genomic_DNA"/>
</dbReference>
<accession>A0ABU3GQQ5</accession>
<evidence type="ECO:0000313" key="2">
    <source>
        <dbReference type="Proteomes" id="UP001258315"/>
    </source>
</evidence>
<reference evidence="2" key="1">
    <citation type="submission" date="2023-07" db="EMBL/GenBank/DDBJ databases">
        <title>Functional and genomic diversity of the sorghum phyllosphere microbiome.</title>
        <authorList>
            <person name="Shade A."/>
        </authorList>
    </citation>
    <scope>NUCLEOTIDE SEQUENCE [LARGE SCALE GENOMIC DNA]</scope>
    <source>
        <strain evidence="2">SORGH_AS_0422</strain>
    </source>
</reference>
<dbReference type="RefSeq" id="WP_311948287.1">
    <property type="nucleotide sequence ID" value="NZ_JAVLVU010000001.1"/>
</dbReference>